<organism evidence="3 4">
    <name type="scientific">Hyphomonas adhaerens</name>
    <dbReference type="NCBI Taxonomy" id="81029"/>
    <lineage>
        <taxon>Bacteria</taxon>
        <taxon>Pseudomonadati</taxon>
        <taxon>Pseudomonadota</taxon>
        <taxon>Alphaproteobacteria</taxon>
        <taxon>Hyphomonadales</taxon>
        <taxon>Hyphomonadaceae</taxon>
        <taxon>Hyphomonas</taxon>
    </lineage>
</organism>
<dbReference type="Pfam" id="PF14534">
    <property type="entry name" value="DUF4440"/>
    <property type="match status" value="1"/>
</dbReference>
<dbReference type="EMBL" id="DMAN01000370">
    <property type="protein sequence ID" value="HAE28750.1"/>
    <property type="molecule type" value="Genomic_DNA"/>
</dbReference>
<feature type="chain" id="PRO_5017650750" description="DUF4440 domain-containing protein" evidence="1">
    <location>
        <begin position="27"/>
        <end position="154"/>
    </location>
</feature>
<evidence type="ECO:0000313" key="3">
    <source>
        <dbReference type="EMBL" id="HAE28750.1"/>
    </source>
</evidence>
<evidence type="ECO:0000313" key="4">
    <source>
        <dbReference type="Proteomes" id="UP000259610"/>
    </source>
</evidence>
<dbReference type="Gene3D" id="3.10.450.50">
    <property type="match status" value="1"/>
</dbReference>
<accession>A0A3B9H254</accession>
<name>A0A3B9H254_9PROT</name>
<evidence type="ECO:0000256" key="1">
    <source>
        <dbReference type="SAM" id="SignalP"/>
    </source>
</evidence>
<dbReference type="InterPro" id="IPR032710">
    <property type="entry name" value="NTF2-like_dom_sf"/>
</dbReference>
<proteinExistence type="predicted"/>
<comment type="caution">
    <text evidence="3">The sequence shown here is derived from an EMBL/GenBank/DDBJ whole genome shotgun (WGS) entry which is preliminary data.</text>
</comment>
<dbReference type="SUPFAM" id="SSF54427">
    <property type="entry name" value="NTF2-like"/>
    <property type="match status" value="1"/>
</dbReference>
<feature type="domain" description="DUF4440" evidence="2">
    <location>
        <begin position="37"/>
        <end position="139"/>
    </location>
</feature>
<reference evidence="3 4" key="1">
    <citation type="journal article" date="2018" name="Nat. Biotechnol.">
        <title>A standardized bacterial taxonomy based on genome phylogeny substantially revises the tree of life.</title>
        <authorList>
            <person name="Parks D.H."/>
            <person name="Chuvochina M."/>
            <person name="Waite D.W."/>
            <person name="Rinke C."/>
            <person name="Skarshewski A."/>
            <person name="Chaumeil P.A."/>
            <person name="Hugenholtz P."/>
        </authorList>
    </citation>
    <scope>NUCLEOTIDE SEQUENCE [LARGE SCALE GENOMIC DNA]</scope>
    <source>
        <strain evidence="3">UBA8733</strain>
    </source>
</reference>
<gene>
    <name evidence="3" type="ORF">DCG58_16425</name>
</gene>
<dbReference type="RefSeq" id="WP_272991232.1">
    <property type="nucleotide sequence ID" value="NZ_CAJWRG010000009.1"/>
</dbReference>
<dbReference type="Proteomes" id="UP000259610">
    <property type="component" value="Unassembled WGS sequence"/>
</dbReference>
<protein>
    <recommendedName>
        <fullName evidence="2">DUF4440 domain-containing protein</fullName>
    </recommendedName>
</protein>
<dbReference type="PROSITE" id="PS51257">
    <property type="entry name" value="PROKAR_LIPOPROTEIN"/>
    <property type="match status" value="1"/>
</dbReference>
<sequence length="154" mass="16377">MPPMMQRLIVLPAIGLAACATVSAPATTEQEMMAADRAFAARALEIGAGPAFVEFAADDVTIFPSAGVPETGKAAVEAWTSQWPDEMIIEWAPEAAHAGQGGDFGYTWGYATYTQAGQEGASYGKYITVWQRQDDGSWKWIADMGSGAPAPEDR</sequence>
<keyword evidence="1" id="KW-0732">Signal</keyword>
<dbReference type="AlphaFoldDB" id="A0A3B9H254"/>
<feature type="signal peptide" evidence="1">
    <location>
        <begin position="1"/>
        <end position="26"/>
    </location>
</feature>
<dbReference type="InterPro" id="IPR027843">
    <property type="entry name" value="DUF4440"/>
</dbReference>
<evidence type="ECO:0000259" key="2">
    <source>
        <dbReference type="Pfam" id="PF14534"/>
    </source>
</evidence>